<name>A0A4R8A122_9ACTN</name>
<dbReference type="RefSeq" id="WP_134119394.1">
    <property type="nucleotide sequence ID" value="NZ_SODF01000001.1"/>
</dbReference>
<dbReference type="SUPFAM" id="SSF51735">
    <property type="entry name" value="NAD(P)-binding Rossmann-fold domains"/>
    <property type="match status" value="1"/>
</dbReference>
<dbReference type="PRINTS" id="PR00081">
    <property type="entry name" value="GDHRDH"/>
</dbReference>
<dbReference type="PRINTS" id="PR00080">
    <property type="entry name" value="SDRFAMILY"/>
</dbReference>
<accession>A0A4R8A122</accession>
<evidence type="ECO:0000256" key="2">
    <source>
        <dbReference type="ARBA" id="ARBA00023002"/>
    </source>
</evidence>
<reference evidence="3 4" key="1">
    <citation type="submission" date="2019-03" db="EMBL/GenBank/DDBJ databases">
        <title>Genomic Encyclopedia of Type Strains, Phase III (KMG-III): the genomes of soil and plant-associated and newly described type strains.</title>
        <authorList>
            <person name="Whitman W."/>
        </authorList>
    </citation>
    <scope>NUCLEOTIDE SEQUENCE [LARGE SCALE GENOMIC DNA]</scope>
    <source>
        <strain evidence="3 4">VKM Ac-2570</strain>
    </source>
</reference>
<proteinExistence type="inferred from homology"/>
<dbReference type="InterPro" id="IPR036291">
    <property type="entry name" value="NAD(P)-bd_dom_sf"/>
</dbReference>
<keyword evidence="4" id="KW-1185">Reference proteome</keyword>
<dbReference type="InterPro" id="IPR002347">
    <property type="entry name" value="SDR_fam"/>
</dbReference>
<comment type="similarity">
    <text evidence="1">Belongs to the short-chain dehydrogenases/reductases (SDR) family.</text>
</comment>
<dbReference type="Gene3D" id="3.40.50.720">
    <property type="entry name" value="NAD(P)-binding Rossmann-like Domain"/>
    <property type="match status" value="1"/>
</dbReference>
<organism evidence="3 4">
    <name type="scientific">Kribbella kalugense</name>
    <dbReference type="NCBI Taxonomy" id="2512221"/>
    <lineage>
        <taxon>Bacteria</taxon>
        <taxon>Bacillati</taxon>
        <taxon>Actinomycetota</taxon>
        <taxon>Actinomycetes</taxon>
        <taxon>Propionibacteriales</taxon>
        <taxon>Kribbellaceae</taxon>
        <taxon>Kribbella</taxon>
    </lineage>
</organism>
<dbReference type="AlphaFoldDB" id="A0A4R8A122"/>
<evidence type="ECO:0000256" key="1">
    <source>
        <dbReference type="ARBA" id="ARBA00006484"/>
    </source>
</evidence>
<keyword evidence="2" id="KW-0560">Oxidoreductase</keyword>
<dbReference type="GO" id="GO:0016616">
    <property type="term" value="F:oxidoreductase activity, acting on the CH-OH group of donors, NAD or NADP as acceptor"/>
    <property type="evidence" value="ECO:0007669"/>
    <property type="project" value="TreeGrafter"/>
</dbReference>
<dbReference type="Proteomes" id="UP000295447">
    <property type="component" value="Unassembled WGS sequence"/>
</dbReference>
<gene>
    <name evidence="3" type="ORF">EV650_3065</name>
</gene>
<dbReference type="FunFam" id="3.40.50.720:FF:000084">
    <property type="entry name" value="Short-chain dehydrogenase reductase"/>
    <property type="match status" value="1"/>
</dbReference>
<evidence type="ECO:0000313" key="3">
    <source>
        <dbReference type="EMBL" id="TDW24197.1"/>
    </source>
</evidence>
<dbReference type="Pfam" id="PF13561">
    <property type="entry name" value="adh_short_C2"/>
    <property type="match status" value="1"/>
</dbReference>
<dbReference type="OrthoDB" id="517007at2"/>
<protein>
    <submittedName>
        <fullName evidence="3">NAD(P)-dependent dehydrogenase (Short-subunit alcohol dehydrogenase family)</fullName>
    </submittedName>
</protein>
<evidence type="ECO:0000313" key="4">
    <source>
        <dbReference type="Proteomes" id="UP000295447"/>
    </source>
</evidence>
<sequence length="258" mass="26288">MTGRLEGKIAFISGIGGGQGRVAAETFSAEGGVVVGCDIHPDAAAVTEESVRAAGGTIFATSAVDLSDPLQARRWIEDGIAAAGGIDILYNNAGAVRFGSVAETSDDDWAFTLRNELDLLFYCTRAAWPHLLARGGGSVINIASGSGLQGNMAGGASAHAAAKGGVIALSRQFAAEGAEHHIRSNSISPGVIETPSTAALRAKVVGSRPPFVPLGRLGRPEDIVYCALYLASDEAGWVTGANFIVDGGVTAVRPASGR</sequence>
<dbReference type="EMBL" id="SODF01000001">
    <property type="protein sequence ID" value="TDW24197.1"/>
    <property type="molecule type" value="Genomic_DNA"/>
</dbReference>
<comment type="caution">
    <text evidence="3">The sequence shown here is derived from an EMBL/GenBank/DDBJ whole genome shotgun (WGS) entry which is preliminary data.</text>
</comment>
<dbReference type="PANTHER" id="PTHR42760:SF115">
    <property type="entry name" value="3-OXOACYL-[ACYL-CARRIER-PROTEIN] REDUCTASE FABG"/>
    <property type="match status" value="1"/>
</dbReference>
<dbReference type="PANTHER" id="PTHR42760">
    <property type="entry name" value="SHORT-CHAIN DEHYDROGENASES/REDUCTASES FAMILY MEMBER"/>
    <property type="match status" value="1"/>
</dbReference>